<keyword evidence="3" id="KW-0049">Antioxidant</keyword>
<keyword evidence="2 6" id="KW-0575">Peroxidase</keyword>
<dbReference type="InterPro" id="IPR029759">
    <property type="entry name" value="GPX_AS"/>
</dbReference>
<protein>
    <recommendedName>
        <fullName evidence="6">Glutathione peroxidase</fullName>
    </recommendedName>
</protein>
<dbReference type="PANTHER" id="PTHR11592">
    <property type="entry name" value="GLUTATHIONE PEROXIDASE"/>
    <property type="match status" value="1"/>
</dbReference>
<dbReference type="InterPro" id="IPR013766">
    <property type="entry name" value="Thioredoxin_domain"/>
</dbReference>
<dbReference type="CDD" id="cd00340">
    <property type="entry name" value="GSH_Peroxidase"/>
    <property type="match status" value="1"/>
</dbReference>
<sequence>MPGNCKLLVGVWRSTARNIAPHASSRVARSAPIKEPGTRCPWSPSYISPSASTLPLKYLTVSLKPDYHRTFHTTSTLSIMSTFYDLKAATPRNEDYSFDQLKGKVVLIVNVASKCGFTPQYTGEVGKVVLIVNVASKCGFTPQYTGLEALYNKYKDRGLVILGFPCNQFGGQEPGTDEQIGEFCQLNHGVTFPLMKKSDVNGDDTNEVYKYLKSQKSGLLGLTRIKWNFEKFLIDRQGKVVNRWASTTKPESLEADIEKLL</sequence>
<dbReference type="EMBL" id="CAJMWY010004392">
    <property type="protein sequence ID" value="CAE6530695.1"/>
    <property type="molecule type" value="Genomic_DNA"/>
</dbReference>
<evidence type="ECO:0000256" key="4">
    <source>
        <dbReference type="ARBA" id="ARBA00023002"/>
    </source>
</evidence>
<dbReference type="GO" id="GO:0140824">
    <property type="term" value="F:thioredoxin-dependent peroxiredoxin activity"/>
    <property type="evidence" value="ECO:0007669"/>
    <property type="project" value="UniProtKB-EC"/>
</dbReference>
<gene>
    <name evidence="8" type="ORF">RDB_LOCUS173323</name>
</gene>
<dbReference type="PROSITE" id="PS51355">
    <property type="entry name" value="GLUTATHIONE_PEROXID_3"/>
    <property type="match status" value="1"/>
</dbReference>
<keyword evidence="4 6" id="KW-0560">Oxidoreductase</keyword>
<reference evidence="8" key="1">
    <citation type="submission" date="2021-01" db="EMBL/GenBank/DDBJ databases">
        <authorList>
            <person name="Kaushik A."/>
        </authorList>
    </citation>
    <scope>NUCLEOTIDE SEQUENCE</scope>
    <source>
        <strain evidence="8">AG4-RS23</strain>
    </source>
</reference>
<dbReference type="PROSITE" id="PS51352">
    <property type="entry name" value="THIOREDOXIN_2"/>
    <property type="match status" value="1"/>
</dbReference>
<evidence type="ECO:0000256" key="5">
    <source>
        <dbReference type="ARBA" id="ARBA00049091"/>
    </source>
</evidence>
<dbReference type="FunFam" id="3.40.30.10:FF:000010">
    <property type="entry name" value="Glutathione peroxidase"/>
    <property type="match status" value="1"/>
</dbReference>
<dbReference type="GO" id="GO:0034599">
    <property type="term" value="P:cellular response to oxidative stress"/>
    <property type="evidence" value="ECO:0007669"/>
    <property type="project" value="TreeGrafter"/>
</dbReference>
<feature type="domain" description="Thioredoxin" evidence="7">
    <location>
        <begin position="77"/>
        <end position="261"/>
    </location>
</feature>
<dbReference type="Pfam" id="PF00255">
    <property type="entry name" value="GSHPx"/>
    <property type="match status" value="2"/>
</dbReference>
<dbReference type="AlphaFoldDB" id="A0A8H3DL61"/>
<evidence type="ECO:0000256" key="6">
    <source>
        <dbReference type="RuleBase" id="RU000499"/>
    </source>
</evidence>
<dbReference type="Gene3D" id="3.40.30.10">
    <property type="entry name" value="Glutaredoxin"/>
    <property type="match status" value="2"/>
</dbReference>
<dbReference type="InterPro" id="IPR036249">
    <property type="entry name" value="Thioredoxin-like_sf"/>
</dbReference>
<dbReference type="InterPro" id="IPR029760">
    <property type="entry name" value="GPX_CS"/>
</dbReference>
<dbReference type="Proteomes" id="UP000663861">
    <property type="component" value="Unassembled WGS sequence"/>
</dbReference>
<dbReference type="InterPro" id="IPR000889">
    <property type="entry name" value="Glutathione_peroxidase"/>
</dbReference>
<comment type="similarity">
    <text evidence="1 6">Belongs to the glutathione peroxidase family.</text>
</comment>
<dbReference type="SUPFAM" id="SSF52833">
    <property type="entry name" value="Thioredoxin-like"/>
    <property type="match status" value="2"/>
</dbReference>
<organism evidence="8 9">
    <name type="scientific">Rhizoctonia solani</name>
    <dbReference type="NCBI Taxonomy" id="456999"/>
    <lineage>
        <taxon>Eukaryota</taxon>
        <taxon>Fungi</taxon>
        <taxon>Dikarya</taxon>
        <taxon>Basidiomycota</taxon>
        <taxon>Agaricomycotina</taxon>
        <taxon>Agaricomycetes</taxon>
        <taxon>Cantharellales</taxon>
        <taxon>Ceratobasidiaceae</taxon>
        <taxon>Rhizoctonia</taxon>
    </lineage>
</organism>
<evidence type="ECO:0000256" key="1">
    <source>
        <dbReference type="ARBA" id="ARBA00006926"/>
    </source>
</evidence>
<accession>A0A8H3DL61</accession>
<proteinExistence type="inferred from homology"/>
<evidence type="ECO:0000256" key="3">
    <source>
        <dbReference type="ARBA" id="ARBA00022862"/>
    </source>
</evidence>
<dbReference type="PROSITE" id="PS00763">
    <property type="entry name" value="GLUTATHIONE_PEROXID_2"/>
    <property type="match status" value="1"/>
</dbReference>
<dbReference type="PROSITE" id="PS00460">
    <property type="entry name" value="GLUTATHIONE_PEROXID_1"/>
    <property type="match status" value="2"/>
</dbReference>
<evidence type="ECO:0000313" key="9">
    <source>
        <dbReference type="Proteomes" id="UP000663861"/>
    </source>
</evidence>
<comment type="caution">
    <text evidence="8">The sequence shown here is derived from an EMBL/GenBank/DDBJ whole genome shotgun (WGS) entry which is preliminary data.</text>
</comment>
<name>A0A8H3DL61_9AGAM</name>
<dbReference type="PRINTS" id="PR01011">
    <property type="entry name" value="GLUTPROXDASE"/>
</dbReference>
<evidence type="ECO:0000259" key="7">
    <source>
        <dbReference type="PROSITE" id="PS51352"/>
    </source>
</evidence>
<evidence type="ECO:0000313" key="8">
    <source>
        <dbReference type="EMBL" id="CAE6530695.1"/>
    </source>
</evidence>
<comment type="catalytic activity">
    <reaction evidence="5">
        <text>a hydroperoxide + [thioredoxin]-dithiol = an alcohol + [thioredoxin]-disulfide + H2O</text>
        <dbReference type="Rhea" id="RHEA:62620"/>
        <dbReference type="Rhea" id="RHEA-COMP:10698"/>
        <dbReference type="Rhea" id="RHEA-COMP:10700"/>
        <dbReference type="ChEBI" id="CHEBI:15377"/>
        <dbReference type="ChEBI" id="CHEBI:29950"/>
        <dbReference type="ChEBI" id="CHEBI:30879"/>
        <dbReference type="ChEBI" id="CHEBI:35924"/>
        <dbReference type="ChEBI" id="CHEBI:50058"/>
        <dbReference type="EC" id="1.11.1.24"/>
    </reaction>
</comment>
<dbReference type="PANTHER" id="PTHR11592:SF78">
    <property type="entry name" value="GLUTATHIONE PEROXIDASE"/>
    <property type="match status" value="1"/>
</dbReference>
<evidence type="ECO:0000256" key="2">
    <source>
        <dbReference type="ARBA" id="ARBA00022559"/>
    </source>
</evidence>